<dbReference type="Proteomes" id="UP000313359">
    <property type="component" value="Unassembled WGS sequence"/>
</dbReference>
<keyword evidence="2" id="KW-1185">Reference proteome</keyword>
<gene>
    <name evidence="1" type="ORF">L227DRAFT_369883</name>
</gene>
<dbReference type="AlphaFoldDB" id="A0A5C2RS32"/>
<dbReference type="EMBL" id="ML122310">
    <property type="protein sequence ID" value="RPD54094.1"/>
    <property type="molecule type" value="Genomic_DNA"/>
</dbReference>
<protein>
    <submittedName>
        <fullName evidence="1">Uncharacterized protein</fullName>
    </submittedName>
</protein>
<organism evidence="1 2">
    <name type="scientific">Lentinus tigrinus ALCF2SS1-6</name>
    <dbReference type="NCBI Taxonomy" id="1328759"/>
    <lineage>
        <taxon>Eukaryota</taxon>
        <taxon>Fungi</taxon>
        <taxon>Dikarya</taxon>
        <taxon>Basidiomycota</taxon>
        <taxon>Agaricomycotina</taxon>
        <taxon>Agaricomycetes</taxon>
        <taxon>Polyporales</taxon>
        <taxon>Polyporaceae</taxon>
        <taxon>Lentinus</taxon>
    </lineage>
</organism>
<accession>A0A5C2RS32</accession>
<proteinExistence type="predicted"/>
<name>A0A5C2RS32_9APHY</name>
<evidence type="ECO:0000313" key="2">
    <source>
        <dbReference type="Proteomes" id="UP000313359"/>
    </source>
</evidence>
<reference evidence="1" key="1">
    <citation type="journal article" date="2018" name="Genome Biol. Evol.">
        <title>Genomics and development of Lentinus tigrinus, a white-rot wood-decaying mushroom with dimorphic fruiting bodies.</title>
        <authorList>
            <person name="Wu B."/>
            <person name="Xu Z."/>
            <person name="Knudson A."/>
            <person name="Carlson A."/>
            <person name="Chen N."/>
            <person name="Kovaka S."/>
            <person name="LaButti K."/>
            <person name="Lipzen A."/>
            <person name="Pennachio C."/>
            <person name="Riley R."/>
            <person name="Schakwitz W."/>
            <person name="Umezawa K."/>
            <person name="Ohm R.A."/>
            <person name="Grigoriev I.V."/>
            <person name="Nagy L.G."/>
            <person name="Gibbons J."/>
            <person name="Hibbett D."/>
        </authorList>
    </citation>
    <scope>NUCLEOTIDE SEQUENCE [LARGE SCALE GENOMIC DNA]</scope>
    <source>
        <strain evidence="1">ALCF2SS1-6</strain>
    </source>
</reference>
<evidence type="ECO:0000313" key="1">
    <source>
        <dbReference type="EMBL" id="RPD54094.1"/>
    </source>
</evidence>
<sequence>MGTGSHWGFLAHHEYDLHFLDSRSSLQAFRPSAVASWAKRPARCSGATRCIPVPVDADPFGLRGRAAQAGRGEPCAGHGMLHVSSARFPKRPSYVHLNHCLSHIRKSSAATLKFSNNQGYYDLTAYADTTASHLALESRLCPRATVAIFSSSAARPYLK</sequence>